<reference evidence="9 10" key="1">
    <citation type="submission" date="2023-08" db="EMBL/GenBank/DDBJ databases">
        <title>Comparative genomics and taxonomic characterization of three novel marine species of genus Marivirga.</title>
        <authorList>
            <person name="Muhammad N."/>
            <person name="Kim S.-G."/>
        </authorList>
    </citation>
    <scope>NUCLEOTIDE SEQUENCE [LARGE SCALE GENOMIC DNA]</scope>
    <source>
        <strain evidence="9 10">BDSF4-3</strain>
    </source>
</reference>
<protein>
    <recommendedName>
        <fullName evidence="2">histidine kinase</fullName>
        <ecNumber evidence="2">2.7.13.3</ecNumber>
    </recommendedName>
</protein>
<dbReference type="EC" id="2.7.13.3" evidence="2"/>
<dbReference type="GO" id="GO:0005524">
    <property type="term" value="F:ATP binding"/>
    <property type="evidence" value="ECO:0007669"/>
    <property type="project" value="UniProtKB-KW"/>
</dbReference>
<dbReference type="InterPro" id="IPR050351">
    <property type="entry name" value="BphY/WalK/GraS-like"/>
</dbReference>
<dbReference type="InterPro" id="IPR036890">
    <property type="entry name" value="HATPase_C_sf"/>
</dbReference>
<dbReference type="Gene3D" id="3.30.565.10">
    <property type="entry name" value="Histidine kinase-like ATPase, C-terminal domain"/>
    <property type="match status" value="1"/>
</dbReference>
<dbReference type="RefSeq" id="WP_308347087.1">
    <property type="nucleotide sequence ID" value="NZ_CP129971.1"/>
</dbReference>
<evidence type="ECO:0000313" key="10">
    <source>
        <dbReference type="Proteomes" id="UP001230496"/>
    </source>
</evidence>
<dbReference type="AlphaFoldDB" id="A0AA49JGN8"/>
<dbReference type="InterPro" id="IPR003594">
    <property type="entry name" value="HATPase_dom"/>
</dbReference>
<dbReference type="KEGG" id="msaa:QYS49_25720"/>
<keyword evidence="10" id="KW-1185">Reference proteome</keyword>
<proteinExistence type="predicted"/>
<dbReference type="GO" id="GO:0000156">
    <property type="term" value="F:phosphorelay response regulator activity"/>
    <property type="evidence" value="ECO:0007669"/>
    <property type="project" value="TreeGrafter"/>
</dbReference>
<dbReference type="PROSITE" id="PS50109">
    <property type="entry name" value="HIS_KIN"/>
    <property type="match status" value="1"/>
</dbReference>
<organism evidence="9 10">
    <name type="scientific">Marivirga salinarum</name>
    <dbReference type="NCBI Taxonomy" id="3059078"/>
    <lineage>
        <taxon>Bacteria</taxon>
        <taxon>Pseudomonadati</taxon>
        <taxon>Bacteroidota</taxon>
        <taxon>Cytophagia</taxon>
        <taxon>Cytophagales</taxon>
        <taxon>Marivirgaceae</taxon>
        <taxon>Marivirga</taxon>
    </lineage>
</organism>
<comment type="catalytic activity">
    <reaction evidence="1">
        <text>ATP + protein L-histidine = ADP + protein N-phospho-L-histidine.</text>
        <dbReference type="EC" id="2.7.13.3"/>
    </reaction>
</comment>
<dbReference type="SUPFAM" id="SSF47384">
    <property type="entry name" value="Homodimeric domain of signal transducing histidine kinase"/>
    <property type="match status" value="1"/>
</dbReference>
<dbReference type="InterPro" id="IPR036097">
    <property type="entry name" value="HisK_dim/P_sf"/>
</dbReference>
<dbReference type="GO" id="GO:0030295">
    <property type="term" value="F:protein kinase activator activity"/>
    <property type="evidence" value="ECO:0007669"/>
    <property type="project" value="TreeGrafter"/>
</dbReference>
<dbReference type="PRINTS" id="PR00344">
    <property type="entry name" value="BCTRLSENSOR"/>
</dbReference>
<dbReference type="Proteomes" id="UP001230496">
    <property type="component" value="Chromosome"/>
</dbReference>
<dbReference type="EMBL" id="CP129971">
    <property type="protein sequence ID" value="WKK75011.2"/>
    <property type="molecule type" value="Genomic_DNA"/>
</dbReference>
<dbReference type="Pfam" id="PF02518">
    <property type="entry name" value="HATPase_c"/>
    <property type="match status" value="1"/>
</dbReference>
<dbReference type="PANTHER" id="PTHR42878">
    <property type="entry name" value="TWO-COMPONENT HISTIDINE KINASE"/>
    <property type="match status" value="1"/>
</dbReference>
<sequence>MIQNFQKDLKENLKRYVSVDNKMEANFEAFKEFFENGYDPMFIIDLGSNQFLNVNQQFVKKHSEFQNALALFEVSIEETFFIEGVQFEQNDKVFLFNPIFRNEGKALIQILELTPHVNSHKLYSELTSDHFFEELLINKDLLNKLPSGIVHTNRNFESLWYNEKFNSLFGREIEKNFNFIDAIYVKNISQFWDKIAKLNEEGGQVSFSFVIHNVKQSDEIFINATAFPVGHRHSLEEGFIFILEDKTENLNFSEEITKQNLALNQINHELDKFLYSVSHNIRGPIASLEGLLKVIEISDVQTVNELKYHLRLNLRLLNSFVSDISNVATNIHTHVNFEKVNLRDVIEQMVLFVNDIYDLDPKIHFEIPTTYTIKTDADRLGIIIKCLLKNCFQYRDTRKEQLEIQIKVTQNEDFHLIEITDNGIGISEKVKPYIFDMFYRGTELSSGNGMGLYNSREILKKLGGTMNIESNQREWTKAKIYLPVNV</sequence>
<dbReference type="CDD" id="cd00075">
    <property type="entry name" value="HATPase"/>
    <property type="match status" value="1"/>
</dbReference>
<evidence type="ECO:0000256" key="1">
    <source>
        <dbReference type="ARBA" id="ARBA00000085"/>
    </source>
</evidence>
<evidence type="ECO:0000256" key="2">
    <source>
        <dbReference type="ARBA" id="ARBA00012438"/>
    </source>
</evidence>
<evidence type="ECO:0000313" key="9">
    <source>
        <dbReference type="EMBL" id="WKK75011.2"/>
    </source>
</evidence>
<gene>
    <name evidence="9" type="ORF">QYS49_25720</name>
</gene>
<dbReference type="InterPro" id="IPR004358">
    <property type="entry name" value="Sig_transdc_His_kin-like_C"/>
</dbReference>
<evidence type="ECO:0000259" key="8">
    <source>
        <dbReference type="PROSITE" id="PS50109"/>
    </source>
</evidence>
<keyword evidence="5 9" id="KW-0418">Kinase</keyword>
<evidence type="ECO:0000256" key="5">
    <source>
        <dbReference type="ARBA" id="ARBA00022777"/>
    </source>
</evidence>
<keyword evidence="6" id="KW-0067">ATP-binding</keyword>
<dbReference type="InterPro" id="IPR005467">
    <property type="entry name" value="His_kinase_dom"/>
</dbReference>
<evidence type="ECO:0000256" key="4">
    <source>
        <dbReference type="ARBA" id="ARBA00022741"/>
    </source>
</evidence>
<dbReference type="PANTHER" id="PTHR42878:SF7">
    <property type="entry name" value="SENSOR HISTIDINE KINASE GLRK"/>
    <property type="match status" value="1"/>
</dbReference>
<dbReference type="SMART" id="SM00387">
    <property type="entry name" value="HATPase_c"/>
    <property type="match status" value="1"/>
</dbReference>
<accession>A0AA49JGN8</accession>
<keyword evidence="3" id="KW-0808">Transferase</keyword>
<dbReference type="GO" id="GO:0000155">
    <property type="term" value="F:phosphorelay sensor kinase activity"/>
    <property type="evidence" value="ECO:0007669"/>
    <property type="project" value="InterPro"/>
</dbReference>
<dbReference type="SUPFAM" id="SSF55874">
    <property type="entry name" value="ATPase domain of HSP90 chaperone/DNA topoisomerase II/histidine kinase"/>
    <property type="match status" value="1"/>
</dbReference>
<keyword evidence="7" id="KW-0902">Two-component regulatory system</keyword>
<evidence type="ECO:0000256" key="3">
    <source>
        <dbReference type="ARBA" id="ARBA00022679"/>
    </source>
</evidence>
<evidence type="ECO:0000256" key="7">
    <source>
        <dbReference type="ARBA" id="ARBA00023012"/>
    </source>
</evidence>
<dbReference type="GO" id="GO:0007234">
    <property type="term" value="P:osmosensory signaling via phosphorelay pathway"/>
    <property type="evidence" value="ECO:0007669"/>
    <property type="project" value="TreeGrafter"/>
</dbReference>
<name>A0AA49JGN8_9BACT</name>
<keyword evidence="4" id="KW-0547">Nucleotide-binding</keyword>
<feature type="domain" description="Histidine kinase" evidence="8">
    <location>
        <begin position="276"/>
        <end position="486"/>
    </location>
</feature>
<evidence type="ECO:0000256" key="6">
    <source>
        <dbReference type="ARBA" id="ARBA00022840"/>
    </source>
</evidence>